<gene>
    <name evidence="1" type="ORF">US54_C0059G0010</name>
</gene>
<organism evidence="1 2">
    <name type="scientific">Candidatus Roizmanbacteria bacterium GW2011_GWA2_37_7</name>
    <dbReference type="NCBI Taxonomy" id="1618481"/>
    <lineage>
        <taxon>Bacteria</taxon>
        <taxon>Candidatus Roizmaniibacteriota</taxon>
    </lineage>
</organism>
<sequence>MGTFQSSIPFWVEPETKREIDFIHEVKGGVIPIEVKLKVSYDGNDLTNLKDFLTKRTSAKFGILTTEDTLKTEDNILLIPHLLLTLLL</sequence>
<dbReference type="EMBL" id="LBTJ01000059">
    <property type="protein sequence ID" value="KKQ36679.1"/>
    <property type="molecule type" value="Genomic_DNA"/>
</dbReference>
<dbReference type="STRING" id="1618481.US54_C0059G0010"/>
<dbReference type="AlphaFoldDB" id="A0A0G0JIW3"/>
<dbReference type="Proteomes" id="UP000034471">
    <property type="component" value="Unassembled WGS sequence"/>
</dbReference>
<evidence type="ECO:0008006" key="3">
    <source>
        <dbReference type="Google" id="ProtNLM"/>
    </source>
</evidence>
<proteinExistence type="predicted"/>
<reference evidence="1 2" key="1">
    <citation type="journal article" date="2015" name="Nature">
        <title>rRNA introns, odd ribosomes, and small enigmatic genomes across a large radiation of phyla.</title>
        <authorList>
            <person name="Brown C.T."/>
            <person name="Hug L.A."/>
            <person name="Thomas B.C."/>
            <person name="Sharon I."/>
            <person name="Castelle C.J."/>
            <person name="Singh A."/>
            <person name="Wilkins M.J."/>
            <person name="Williams K.H."/>
            <person name="Banfield J.F."/>
        </authorList>
    </citation>
    <scope>NUCLEOTIDE SEQUENCE [LARGE SCALE GENOMIC DNA]</scope>
</reference>
<comment type="caution">
    <text evidence="1">The sequence shown here is derived from an EMBL/GenBank/DDBJ whole genome shotgun (WGS) entry which is preliminary data.</text>
</comment>
<evidence type="ECO:0000313" key="1">
    <source>
        <dbReference type="EMBL" id="KKQ36679.1"/>
    </source>
</evidence>
<name>A0A0G0JIW3_9BACT</name>
<protein>
    <recommendedName>
        <fullName evidence="3">DUF4143 domain-containing protein</fullName>
    </recommendedName>
</protein>
<evidence type="ECO:0000313" key="2">
    <source>
        <dbReference type="Proteomes" id="UP000034471"/>
    </source>
</evidence>
<accession>A0A0G0JIW3</accession>